<dbReference type="AlphaFoldDB" id="A0A3S3MLG0"/>
<dbReference type="GO" id="GO:0005634">
    <property type="term" value="C:nucleus"/>
    <property type="evidence" value="ECO:0007669"/>
    <property type="project" value="TreeGrafter"/>
</dbReference>
<gene>
    <name evidence="1" type="ORF">CKAN_00425500</name>
</gene>
<dbReference type="GO" id="GO:0048364">
    <property type="term" value="P:root development"/>
    <property type="evidence" value="ECO:0007669"/>
    <property type="project" value="TreeGrafter"/>
</dbReference>
<proteinExistence type="predicted"/>
<dbReference type="OrthoDB" id="1262810at2759"/>
<dbReference type="PANTHER" id="PTHR32387:SF0">
    <property type="entry name" value="PROTEIN NO VEIN"/>
    <property type="match status" value="1"/>
</dbReference>
<dbReference type="PANTHER" id="PTHR32387">
    <property type="entry name" value="WU:FJ29H11"/>
    <property type="match status" value="1"/>
</dbReference>
<organism evidence="1 2">
    <name type="scientific">Cinnamomum micranthum f. kanehirae</name>
    <dbReference type="NCBI Taxonomy" id="337451"/>
    <lineage>
        <taxon>Eukaryota</taxon>
        <taxon>Viridiplantae</taxon>
        <taxon>Streptophyta</taxon>
        <taxon>Embryophyta</taxon>
        <taxon>Tracheophyta</taxon>
        <taxon>Spermatophyta</taxon>
        <taxon>Magnoliopsida</taxon>
        <taxon>Magnoliidae</taxon>
        <taxon>Laurales</taxon>
        <taxon>Lauraceae</taxon>
        <taxon>Cinnamomum</taxon>
    </lineage>
</organism>
<dbReference type="STRING" id="337451.A0A3S3MLG0"/>
<evidence type="ECO:0000313" key="1">
    <source>
        <dbReference type="EMBL" id="RWR75852.1"/>
    </source>
</evidence>
<dbReference type="GO" id="GO:0009793">
    <property type="term" value="P:embryo development ending in seed dormancy"/>
    <property type="evidence" value="ECO:0007669"/>
    <property type="project" value="TreeGrafter"/>
</dbReference>
<name>A0A3S3MLG0_9MAGN</name>
<evidence type="ECO:0000313" key="2">
    <source>
        <dbReference type="Proteomes" id="UP000283530"/>
    </source>
</evidence>
<keyword evidence="2" id="KW-1185">Reference proteome</keyword>
<protein>
    <submittedName>
        <fullName evidence="1">DUF3883 domain-containing protein</fullName>
    </submittedName>
</protein>
<dbReference type="EMBL" id="QPKB01000002">
    <property type="protein sequence ID" value="RWR75852.1"/>
    <property type="molecule type" value="Genomic_DNA"/>
</dbReference>
<sequence>MISAKISKLMQTIGVPALSEVVSREAVFFGMEDCTERASLVNWALPYAQRYLYNVHPDAYFHLKQSGYEELSQLQVVGVEKLFYKHTVRGCNDTSKKQYDCSSLLQWKKVDSTCNALESGALKIPKSLL</sequence>
<dbReference type="InterPro" id="IPR052957">
    <property type="entry name" value="Auxin_embryo_med"/>
</dbReference>
<reference evidence="1 2" key="1">
    <citation type="journal article" date="2019" name="Nat. Plants">
        <title>Stout camphor tree genome fills gaps in understanding of flowering plant genome evolution.</title>
        <authorList>
            <person name="Chaw S.M."/>
            <person name="Liu Y.C."/>
            <person name="Wu Y.W."/>
            <person name="Wang H.Y."/>
            <person name="Lin C.I."/>
            <person name="Wu C.S."/>
            <person name="Ke H.M."/>
            <person name="Chang L.Y."/>
            <person name="Hsu C.Y."/>
            <person name="Yang H.T."/>
            <person name="Sudianto E."/>
            <person name="Hsu M.H."/>
            <person name="Wu K.P."/>
            <person name="Wang L.N."/>
            <person name="Leebens-Mack J.H."/>
            <person name="Tsai I.J."/>
        </authorList>
    </citation>
    <scope>NUCLEOTIDE SEQUENCE [LARGE SCALE GENOMIC DNA]</scope>
    <source>
        <strain evidence="2">cv. Chaw 1501</strain>
        <tissue evidence="1">Young leaves</tissue>
    </source>
</reference>
<comment type="caution">
    <text evidence="1">The sequence shown here is derived from an EMBL/GenBank/DDBJ whole genome shotgun (WGS) entry which is preliminary data.</text>
</comment>
<accession>A0A3S3MLG0</accession>
<dbReference type="GO" id="GO:0010305">
    <property type="term" value="P:leaf vascular tissue pattern formation"/>
    <property type="evidence" value="ECO:0007669"/>
    <property type="project" value="TreeGrafter"/>
</dbReference>
<dbReference type="Proteomes" id="UP000283530">
    <property type="component" value="Unassembled WGS sequence"/>
</dbReference>